<dbReference type="RefSeq" id="WP_211630048.1">
    <property type="nucleotide sequence ID" value="NZ_CP073100.1"/>
</dbReference>
<reference evidence="2" key="1">
    <citation type="submission" date="2021-04" db="EMBL/GenBank/DDBJ databases">
        <title>Luteolibacter sp. 32A isolated from the skin of an Anderson's salamander (Ambystoma andersonii).</title>
        <authorList>
            <person name="Spergser J."/>
            <person name="Busse H.-J."/>
        </authorList>
    </citation>
    <scope>NUCLEOTIDE SEQUENCE</scope>
    <source>
        <strain evidence="2">32A</strain>
    </source>
</reference>
<feature type="signal peptide" evidence="1">
    <location>
        <begin position="1"/>
        <end position="24"/>
    </location>
</feature>
<dbReference type="Pfam" id="PF09694">
    <property type="entry name" value="Gcw_chp"/>
    <property type="match status" value="1"/>
</dbReference>
<dbReference type="InterPro" id="IPR010239">
    <property type="entry name" value="CHP02001"/>
</dbReference>
<gene>
    <name evidence="2" type="ORF">KBB96_13900</name>
</gene>
<evidence type="ECO:0008006" key="4">
    <source>
        <dbReference type="Google" id="ProtNLM"/>
    </source>
</evidence>
<evidence type="ECO:0000256" key="1">
    <source>
        <dbReference type="SAM" id="SignalP"/>
    </source>
</evidence>
<dbReference type="KEGG" id="lamb:KBB96_13900"/>
<dbReference type="EMBL" id="CP073100">
    <property type="protein sequence ID" value="QUE49959.1"/>
    <property type="molecule type" value="Genomic_DNA"/>
</dbReference>
<proteinExistence type="predicted"/>
<sequence>MHTSHSFLGSLLTASALACVPVMAGTISSPATEPEPFLEGNLHIGYSSDYLFRGVDSGAGLAEAGLDVSKKLGSGFTLSGGLWYGSIENSAFGDFPGVGIPDHYSELDVYGQVSKDFGFLTASVGYIWYHYADASVEVPGGSFKFINDSQEISFGISRELFYGINAGLTYYWDIETDNGGYTELSLNKTFELQKCLTLDAGAKAGYLMEESGFSHVTPMLALNYKPTSTVTISPYIAYAFALDKLDTIAPNSHDHFFGGIKMAVSF</sequence>
<feature type="chain" id="PRO_5036948998" description="Transporter" evidence="1">
    <location>
        <begin position="25"/>
        <end position="266"/>
    </location>
</feature>
<dbReference type="AlphaFoldDB" id="A0A975G6G2"/>
<accession>A0A975G6G2</accession>
<evidence type="ECO:0000313" key="3">
    <source>
        <dbReference type="Proteomes" id="UP000676169"/>
    </source>
</evidence>
<dbReference type="Proteomes" id="UP000676169">
    <property type="component" value="Chromosome"/>
</dbReference>
<name>A0A975G6G2_9BACT</name>
<protein>
    <recommendedName>
        <fullName evidence="4">Transporter</fullName>
    </recommendedName>
</protein>
<evidence type="ECO:0000313" key="2">
    <source>
        <dbReference type="EMBL" id="QUE49959.1"/>
    </source>
</evidence>
<keyword evidence="3" id="KW-1185">Reference proteome</keyword>
<keyword evidence="1" id="KW-0732">Signal</keyword>
<organism evidence="2 3">
    <name type="scientific">Luteolibacter ambystomatis</name>
    <dbReference type="NCBI Taxonomy" id="2824561"/>
    <lineage>
        <taxon>Bacteria</taxon>
        <taxon>Pseudomonadati</taxon>
        <taxon>Verrucomicrobiota</taxon>
        <taxon>Verrucomicrobiia</taxon>
        <taxon>Verrucomicrobiales</taxon>
        <taxon>Verrucomicrobiaceae</taxon>
        <taxon>Luteolibacter</taxon>
    </lineage>
</organism>